<evidence type="ECO:0000256" key="1">
    <source>
        <dbReference type="SAM" id="MobiDB-lite"/>
    </source>
</evidence>
<dbReference type="EMBL" id="FN563149">
    <property type="protein sequence ID" value="CBH49479.1"/>
    <property type="molecule type" value="Genomic_DNA"/>
</dbReference>
<evidence type="ECO:0000313" key="3">
    <source>
        <dbReference type="EMBL" id="CBH49479.1"/>
    </source>
</evidence>
<organism evidence="3">
    <name type="scientific">Rhodococcus hoagii (strain 103S)</name>
    <name type="common">Rhodococcus equi</name>
    <dbReference type="NCBI Taxonomy" id="685727"/>
    <lineage>
        <taxon>Bacteria</taxon>
        <taxon>Bacillati</taxon>
        <taxon>Actinomycetota</taxon>
        <taxon>Actinomycetes</taxon>
        <taxon>Mycobacteriales</taxon>
        <taxon>Nocardiaceae</taxon>
        <taxon>Prescottella</taxon>
    </lineage>
</organism>
<dbReference type="Proteomes" id="UP001154400">
    <property type="component" value="Chromosome"/>
</dbReference>
<keyword evidence="2" id="KW-0472">Membrane</keyword>
<accession>A0A3S5YAC3</accession>
<protein>
    <submittedName>
        <fullName evidence="3">Integral membrane protein</fullName>
    </submittedName>
</protein>
<reference evidence="3" key="1">
    <citation type="journal article" date="2010" name="PLoS Genet.">
        <title>The genome of a pathogenic rhodococcus: cooptive virulence underpinned by key gene acquisitions.</title>
        <authorList>
            <person name="Letek M."/>
            <person name="Gonzalez P."/>
            <person name="Macarthur I."/>
            <person name="Rodriguez H."/>
            <person name="Freeman T.C."/>
            <person name="Valero-Rello A."/>
            <person name="Blanco M."/>
            <person name="Buckley T."/>
            <person name="Cherevach I."/>
            <person name="Fahey R."/>
            <person name="Hapeshi A."/>
            <person name="Holdstock J."/>
            <person name="Leadon D."/>
            <person name="Navas J."/>
            <person name="Ocampo A."/>
            <person name="Quail M.A."/>
            <person name="Sanders M."/>
            <person name="Scortti M.M."/>
            <person name="Prescott J.F."/>
            <person name="Fogarty U."/>
            <person name="Meijer W.G."/>
            <person name="Parkhill J."/>
            <person name="Bentley S.D."/>
            <person name="Vazquez-Boland J.A."/>
        </authorList>
    </citation>
    <scope>NUCLEOTIDE SEQUENCE [LARGE SCALE GENOMIC DNA]</scope>
    <source>
        <strain evidence="3 4">103S</strain>
    </source>
</reference>
<keyword evidence="2" id="KW-0812">Transmembrane</keyword>
<evidence type="ECO:0000313" key="4">
    <source>
        <dbReference type="Proteomes" id="UP000006892"/>
    </source>
</evidence>
<gene>
    <name evidence="3" type="ordered locus">REQ_34890</name>
</gene>
<feature type="transmembrane region" description="Helical" evidence="2">
    <location>
        <begin position="38"/>
        <end position="57"/>
    </location>
</feature>
<keyword evidence="2" id="KW-1133">Transmembrane helix</keyword>
<sequence>MAEFADNSDIPNSDIPTAGIADDTDEHTAPKPSRRPSIGLFLAGLAAILVSVWALVGPFSLEPLANVEFRWLFVVAAVVIGAVLVFSPGRRR</sequence>
<evidence type="ECO:0000256" key="2">
    <source>
        <dbReference type="SAM" id="Phobius"/>
    </source>
</evidence>
<dbReference type="KEGG" id="req:REQ_34890"/>
<dbReference type="AlphaFoldDB" id="A0A3S5YAC3"/>
<feature type="region of interest" description="Disordered" evidence="1">
    <location>
        <begin position="1"/>
        <end position="34"/>
    </location>
</feature>
<proteinExistence type="predicted"/>
<feature type="transmembrane region" description="Helical" evidence="2">
    <location>
        <begin position="69"/>
        <end position="87"/>
    </location>
</feature>
<name>A0A3S5YAC3_RHOH1</name>